<keyword evidence="2" id="KW-1185">Reference proteome</keyword>
<reference evidence="1 2" key="1">
    <citation type="journal article" date="2021" name="J. Hered.">
        <title>A chromosome-level genome assembly of the parasitoid wasp, Cotesia glomerata (Hymenoptera: Braconidae).</title>
        <authorList>
            <person name="Pinto B.J."/>
            <person name="Weis J.J."/>
            <person name="Gamble T."/>
            <person name="Ode P.J."/>
            <person name="Paul R."/>
            <person name="Zaspel J.M."/>
        </authorList>
    </citation>
    <scope>NUCLEOTIDE SEQUENCE [LARGE SCALE GENOMIC DNA]</scope>
    <source>
        <strain evidence="1">CgM1</strain>
    </source>
</reference>
<accession>A0AAV7HV61</accession>
<dbReference type="EMBL" id="JAHXZJ010002982">
    <property type="protein sequence ID" value="KAH0534657.1"/>
    <property type="molecule type" value="Genomic_DNA"/>
</dbReference>
<dbReference type="AlphaFoldDB" id="A0AAV7HV61"/>
<name>A0AAV7HV61_COTGL</name>
<gene>
    <name evidence="1" type="ORF">KQX54_006319</name>
</gene>
<comment type="caution">
    <text evidence="1">The sequence shown here is derived from an EMBL/GenBank/DDBJ whole genome shotgun (WGS) entry which is preliminary data.</text>
</comment>
<sequence>MKSTRQMSHEVNPADIIPGSVLNIEELLGSESRNISVKNVLIEKNNYATAPFVASNYENCFKKNQKGGLNFEAGEYNYFEERMRIQNYGVDQEYATENFTCSKIIICSELRKQDLYFPPLKIVKLNEKSKDNMKNNVFENETIMLLFADRNETHYVLIYPVELSYFTDNSGIEVKTIHKSRILSATNNDTLERWAETVTQNDLKSICYV</sequence>
<evidence type="ECO:0000313" key="2">
    <source>
        <dbReference type="Proteomes" id="UP000826195"/>
    </source>
</evidence>
<evidence type="ECO:0000313" key="1">
    <source>
        <dbReference type="EMBL" id="KAH0534657.1"/>
    </source>
</evidence>
<protein>
    <submittedName>
        <fullName evidence="1">Uncharacterized protein</fullName>
    </submittedName>
</protein>
<proteinExistence type="predicted"/>
<dbReference type="Proteomes" id="UP000826195">
    <property type="component" value="Unassembled WGS sequence"/>
</dbReference>
<organism evidence="1 2">
    <name type="scientific">Cotesia glomerata</name>
    <name type="common">Lepidopteran parasitic wasp</name>
    <name type="synonym">Apanteles glomeratus</name>
    <dbReference type="NCBI Taxonomy" id="32391"/>
    <lineage>
        <taxon>Eukaryota</taxon>
        <taxon>Metazoa</taxon>
        <taxon>Ecdysozoa</taxon>
        <taxon>Arthropoda</taxon>
        <taxon>Hexapoda</taxon>
        <taxon>Insecta</taxon>
        <taxon>Pterygota</taxon>
        <taxon>Neoptera</taxon>
        <taxon>Endopterygota</taxon>
        <taxon>Hymenoptera</taxon>
        <taxon>Apocrita</taxon>
        <taxon>Ichneumonoidea</taxon>
        <taxon>Braconidae</taxon>
        <taxon>Microgastrinae</taxon>
        <taxon>Cotesia</taxon>
    </lineage>
</organism>